<evidence type="ECO:0000313" key="2">
    <source>
        <dbReference type="Proteomes" id="UP001234989"/>
    </source>
</evidence>
<dbReference type="Proteomes" id="UP001234989">
    <property type="component" value="Chromosome 10"/>
</dbReference>
<gene>
    <name evidence="1" type="ORF">MTR67_043763</name>
</gene>
<name>A0AAF0UPB9_SOLVR</name>
<reference evidence="1" key="1">
    <citation type="submission" date="2023-08" db="EMBL/GenBank/DDBJ databases">
        <title>A de novo genome assembly of Solanum verrucosum Schlechtendal, a Mexican diploid species geographically isolated from the other diploid A-genome species in potato relatives.</title>
        <authorList>
            <person name="Hosaka K."/>
        </authorList>
    </citation>
    <scope>NUCLEOTIDE SEQUENCE</scope>
    <source>
        <tissue evidence="1">Young leaves</tissue>
    </source>
</reference>
<sequence length="133" mass="15369">MQEQTNMKDQTKISHDQTPLPMHRIRRQGPFNTSPYLTKFGSSVGHNAAIKIEVKKLAQLIRIKLTMNDNYKNRGLDISTSQEENEFFEIVFIKNIPQQEYGSLNCSIYMLSYAEWLSYGQGHSTGKFNAMFL</sequence>
<dbReference type="AlphaFoldDB" id="A0AAF0UPB9"/>
<dbReference type="EMBL" id="CP133621">
    <property type="protein sequence ID" value="WMV50378.1"/>
    <property type="molecule type" value="Genomic_DNA"/>
</dbReference>
<keyword evidence="2" id="KW-1185">Reference proteome</keyword>
<evidence type="ECO:0000313" key="1">
    <source>
        <dbReference type="EMBL" id="WMV50378.1"/>
    </source>
</evidence>
<proteinExistence type="predicted"/>
<protein>
    <submittedName>
        <fullName evidence="1">Uncharacterized protein</fullName>
    </submittedName>
</protein>
<organism evidence="1 2">
    <name type="scientific">Solanum verrucosum</name>
    <dbReference type="NCBI Taxonomy" id="315347"/>
    <lineage>
        <taxon>Eukaryota</taxon>
        <taxon>Viridiplantae</taxon>
        <taxon>Streptophyta</taxon>
        <taxon>Embryophyta</taxon>
        <taxon>Tracheophyta</taxon>
        <taxon>Spermatophyta</taxon>
        <taxon>Magnoliopsida</taxon>
        <taxon>eudicotyledons</taxon>
        <taxon>Gunneridae</taxon>
        <taxon>Pentapetalae</taxon>
        <taxon>asterids</taxon>
        <taxon>lamiids</taxon>
        <taxon>Solanales</taxon>
        <taxon>Solanaceae</taxon>
        <taxon>Solanoideae</taxon>
        <taxon>Solaneae</taxon>
        <taxon>Solanum</taxon>
    </lineage>
</organism>
<accession>A0AAF0UPB9</accession>
<feature type="non-terminal residue" evidence="1">
    <location>
        <position position="133"/>
    </location>
</feature>